<comment type="function">
    <text evidence="1">Regulates expression of the glpD operon. In the presence of glycerol 3-phosphate (G3P) causes antitermination of transcription of glpD at the inverted repeat of the leader region to enhance its transcription. Binds and stabilizes glpD leader mRNA.</text>
</comment>
<name>A0A494XGC9_9BACL</name>
<dbReference type="EMBL" id="RBZM01000009">
    <property type="protein sequence ID" value="RKP48761.1"/>
    <property type="molecule type" value="Genomic_DNA"/>
</dbReference>
<dbReference type="PIRSF" id="PIRSF016897">
    <property type="entry name" value="GlpP"/>
    <property type="match status" value="1"/>
</dbReference>
<keyword evidence="1" id="KW-0694">RNA-binding</keyword>
<keyword evidence="1" id="KW-0319">Glycerol metabolism</keyword>
<dbReference type="PANTHER" id="PTHR35787:SF1">
    <property type="entry name" value="GLYCEROL UPTAKE OPERON ANTITERMINATOR REGULATORY PROTEIN"/>
    <property type="match status" value="1"/>
</dbReference>
<dbReference type="GO" id="GO:0003723">
    <property type="term" value="F:RNA binding"/>
    <property type="evidence" value="ECO:0007669"/>
    <property type="project" value="UniProtKB-KW"/>
</dbReference>
<evidence type="ECO:0000256" key="1">
    <source>
        <dbReference type="PIRNR" id="PIRNR016897"/>
    </source>
</evidence>
<dbReference type="RefSeq" id="WP_120978899.1">
    <property type="nucleotide sequence ID" value="NZ_RBZM01000009.1"/>
</dbReference>
<keyword evidence="3" id="KW-1185">Reference proteome</keyword>
<dbReference type="AlphaFoldDB" id="A0A494XGC9"/>
<keyword evidence="1" id="KW-0804">Transcription</keyword>
<proteinExistence type="predicted"/>
<dbReference type="PANTHER" id="PTHR35787">
    <property type="entry name" value="GLYCEROL UPTAKE OPERON ANTITERMINATOR REGULATORY PROTEIN"/>
    <property type="match status" value="1"/>
</dbReference>
<comment type="caution">
    <text evidence="2">The sequence shown here is derived from an EMBL/GenBank/DDBJ whole genome shotgun (WGS) entry which is preliminary data.</text>
</comment>
<dbReference type="GO" id="GO:0006071">
    <property type="term" value="P:glycerol metabolic process"/>
    <property type="evidence" value="ECO:0007669"/>
    <property type="project" value="UniProtKB-UniRule"/>
</dbReference>
<organism evidence="2 3">
    <name type="scientific">Cohnella endophytica</name>
    <dbReference type="NCBI Taxonomy" id="2419778"/>
    <lineage>
        <taxon>Bacteria</taxon>
        <taxon>Bacillati</taxon>
        <taxon>Bacillota</taxon>
        <taxon>Bacilli</taxon>
        <taxon>Bacillales</taxon>
        <taxon>Paenibacillaceae</taxon>
        <taxon>Cohnella</taxon>
    </lineage>
</organism>
<dbReference type="Proteomes" id="UP000282076">
    <property type="component" value="Unassembled WGS sequence"/>
</dbReference>
<dbReference type="Gene3D" id="3.20.20.70">
    <property type="entry name" value="Aldolase class I"/>
    <property type="match status" value="1"/>
</dbReference>
<dbReference type="GO" id="GO:0006355">
    <property type="term" value="P:regulation of DNA-templated transcription"/>
    <property type="evidence" value="ECO:0007669"/>
    <property type="project" value="InterPro"/>
</dbReference>
<gene>
    <name evidence="2" type="ORF">D7Z26_20500</name>
</gene>
<dbReference type="InterPro" id="IPR013785">
    <property type="entry name" value="Aldolase_TIM"/>
</dbReference>
<keyword evidence="1" id="KW-0805">Transcription regulation</keyword>
<sequence>MSRAFYKILEENPVIPGIKDDEGLKSVAANESRIVFVLYGNVMNVANIVKKLKDDGKIVFVNVDLIEGFSSKEIVVEFMKHHTEADGILSSKAAMIKAAKAQGLLTIHRLFLIDSFSFRNIEKQIQISQPDCIETLPGGMPKVISWVAEMVNIPIIAGGLVCDKEDVVAALKAGATAISSTNVSVWSM</sequence>
<protein>
    <recommendedName>
        <fullName evidence="1">Glycerol uptake operon antiterminator regulatory protein</fullName>
    </recommendedName>
</protein>
<reference evidence="2 3" key="1">
    <citation type="submission" date="2018-10" db="EMBL/GenBank/DDBJ databases">
        <title>Cohnella sp. M2MS4P-1, whole genome shotgun sequence.</title>
        <authorList>
            <person name="Tuo L."/>
        </authorList>
    </citation>
    <scope>NUCLEOTIDE SEQUENCE [LARGE SCALE GENOMIC DNA]</scope>
    <source>
        <strain evidence="2 3">M2MS4P-1</strain>
    </source>
</reference>
<evidence type="ECO:0000313" key="3">
    <source>
        <dbReference type="Proteomes" id="UP000282076"/>
    </source>
</evidence>
<dbReference type="Pfam" id="PF04309">
    <property type="entry name" value="G3P_antiterm"/>
    <property type="match status" value="1"/>
</dbReference>
<dbReference type="InterPro" id="IPR006699">
    <property type="entry name" value="GlpP"/>
</dbReference>
<dbReference type="OrthoDB" id="9799580at2"/>
<dbReference type="SUPFAM" id="SSF110391">
    <property type="entry name" value="GlpP-like"/>
    <property type="match status" value="1"/>
</dbReference>
<evidence type="ECO:0000313" key="2">
    <source>
        <dbReference type="EMBL" id="RKP48761.1"/>
    </source>
</evidence>
<accession>A0A494XGC9</accession>